<evidence type="ECO:0000313" key="4">
    <source>
        <dbReference type="Proteomes" id="UP000192923"/>
    </source>
</evidence>
<dbReference type="GO" id="GO:0032259">
    <property type="term" value="P:methylation"/>
    <property type="evidence" value="ECO:0007669"/>
    <property type="project" value="UniProtKB-KW"/>
</dbReference>
<dbReference type="Pfam" id="PF04989">
    <property type="entry name" value="RMNT_CmcI"/>
    <property type="match status" value="1"/>
</dbReference>
<organism evidence="3 4">
    <name type="scientific">Methylomagnum ishizawai</name>
    <dbReference type="NCBI Taxonomy" id="1760988"/>
    <lineage>
        <taxon>Bacteria</taxon>
        <taxon>Pseudomonadati</taxon>
        <taxon>Pseudomonadota</taxon>
        <taxon>Gammaproteobacteria</taxon>
        <taxon>Methylococcales</taxon>
        <taxon>Methylococcaceae</taxon>
        <taxon>Methylomagnum</taxon>
    </lineage>
</organism>
<keyword evidence="2" id="KW-0808">Transferase</keyword>
<dbReference type="Gene3D" id="3.40.50.150">
    <property type="entry name" value="Vaccinia Virus protein VP39"/>
    <property type="match status" value="2"/>
</dbReference>
<dbReference type="RefSeq" id="WP_085215716.1">
    <property type="nucleotide sequence ID" value="NZ_FXAM01000001.1"/>
</dbReference>
<accession>A0A1Y6DB47</accession>
<evidence type="ECO:0000256" key="1">
    <source>
        <dbReference type="ARBA" id="ARBA00022603"/>
    </source>
</evidence>
<name>A0A1Y6DB47_9GAMM</name>
<dbReference type="STRING" id="1760988.SAMN02949497_4279"/>
<dbReference type="InterPro" id="IPR007072">
    <property type="entry name" value="RNMT_CmcI"/>
</dbReference>
<dbReference type="PANTHER" id="PTHR40048:SF1">
    <property type="entry name" value="RHAMNOSYL O-METHYLTRANSFERASE"/>
    <property type="match status" value="1"/>
</dbReference>
<dbReference type="GO" id="GO:0071770">
    <property type="term" value="P:DIM/DIP cell wall layer assembly"/>
    <property type="evidence" value="ECO:0007669"/>
    <property type="project" value="TreeGrafter"/>
</dbReference>
<dbReference type="GO" id="GO:0008610">
    <property type="term" value="P:lipid biosynthetic process"/>
    <property type="evidence" value="ECO:0007669"/>
    <property type="project" value="InterPro"/>
</dbReference>
<evidence type="ECO:0000256" key="2">
    <source>
        <dbReference type="ARBA" id="ARBA00022679"/>
    </source>
</evidence>
<evidence type="ECO:0000313" key="3">
    <source>
        <dbReference type="EMBL" id="SMF96865.1"/>
    </source>
</evidence>
<dbReference type="GO" id="GO:0005886">
    <property type="term" value="C:plasma membrane"/>
    <property type="evidence" value="ECO:0007669"/>
    <property type="project" value="TreeGrafter"/>
</dbReference>
<gene>
    <name evidence="3" type="ORF">SAMN02949497_4279</name>
</gene>
<dbReference type="AlphaFoldDB" id="A0A1Y6DB47"/>
<reference evidence="3 4" key="1">
    <citation type="submission" date="2016-12" db="EMBL/GenBank/DDBJ databases">
        <authorList>
            <person name="Song W.-J."/>
            <person name="Kurnit D.M."/>
        </authorList>
    </citation>
    <scope>NUCLEOTIDE SEQUENCE [LARGE SCALE GENOMIC DNA]</scope>
    <source>
        <strain evidence="3 4">175</strain>
    </source>
</reference>
<dbReference type="Proteomes" id="UP000192923">
    <property type="component" value="Unassembled WGS sequence"/>
</dbReference>
<proteinExistence type="predicted"/>
<keyword evidence="1" id="KW-0489">Methyltransferase</keyword>
<dbReference type="EMBL" id="FXAM01000001">
    <property type="protein sequence ID" value="SMF96865.1"/>
    <property type="molecule type" value="Genomic_DNA"/>
</dbReference>
<protein>
    <submittedName>
        <fullName evidence="3">Cephalosporin hydroxylase</fullName>
    </submittedName>
</protein>
<dbReference type="GO" id="GO:0008168">
    <property type="term" value="F:methyltransferase activity"/>
    <property type="evidence" value="ECO:0007669"/>
    <property type="project" value="UniProtKB-KW"/>
</dbReference>
<sequence length="487" mass="53917">MHHFWPTLIKPLLDLLSPRRLIEIGAGDGRNSRQIARWASNCQAHCDLVDPAPSFDLEGLAARHPGRVVAHRRRSLDVLDRLLPADVVLIDGDHNWYTVYHELMTIYGDAASLPEQAPVVLCHDVGWPYGRRDLYYDPASIPEAHRQPCRVGAVRPDATGIARVGLNPGFCHAEQEGGPRNGVRTAIEDALQDRTEAFRTVWIPVFHGLAILVPKPRLERHRELGAWLDRLEPGPALRGLCQRAEYERCLGNIDRLFLQGLRSDAQPTGDNTAGRPFTTSLPDGLVKTIQQGTLEYRYKGLKMVLNPFDLANYLALLGKLRPATIFEIGVYEGGRSLWLADNLAALGIDAQIIAVDLAPPADLGNDRVRCLTGNARHLADVLTAAELEALPHPFLVIEDSAHDLETCALVLDFFHGYLRSGDYIVVEDGILQSLMEPDTAKPSLAPPSLAVAGFLATHGSDYEIDTESCDRFGFNTTFQPNGWLRRR</sequence>
<dbReference type="OrthoDB" id="189417at2"/>
<dbReference type="PANTHER" id="PTHR40048">
    <property type="entry name" value="RHAMNOSYL O-METHYLTRANSFERASE"/>
    <property type="match status" value="1"/>
</dbReference>
<dbReference type="InterPro" id="IPR029063">
    <property type="entry name" value="SAM-dependent_MTases_sf"/>
</dbReference>
<dbReference type="SUPFAM" id="SSF53335">
    <property type="entry name" value="S-adenosyl-L-methionine-dependent methyltransferases"/>
    <property type="match status" value="2"/>
</dbReference>
<keyword evidence="4" id="KW-1185">Reference proteome</keyword>